<proteinExistence type="predicted"/>
<comment type="caution">
    <text evidence="8">The sequence shown here is derived from an EMBL/GenBank/DDBJ whole genome shotgun (WGS) entry which is preliminary data.</text>
</comment>
<dbReference type="CDD" id="cd23995">
    <property type="entry name" value="Seipin_BSCL2_like"/>
    <property type="match status" value="1"/>
</dbReference>
<comment type="subcellular location">
    <subcellularLocation>
        <location evidence="1">Endoplasmic reticulum membrane</location>
        <topology evidence="1">Multi-pass membrane protein</topology>
    </subcellularLocation>
</comment>
<sequence>MANNLLSDVIDGYRKQVLLAAFSFKDWVYRVFAFLLTTSFILWLSVFIYVTFYYSYVPAISHIRPVHLEFNSCQDAIGVCSNPFANVTLTNQRQLLQSNQPYNIILDLELPESEANKQLGMFMVQLTLTGKNGKFIAASKRSAMLRYKSWILHFLGTVMFSPAMLLGPVMEEKQTLKVEMFSEFLEAPDNPVTNVRVEIESRWLQLYSAKLRIQAEFMGLRYFMFYWPTLSATIGISTHVVLLSFLVGYVWYRLLNPNQVVVRVGLNRATSAVTLSTVPSQPTIATVEPQQSDDAQSKTLEQRRMEARDILMKEKKRQLTSPGVFTERVRSRSFSTVPAMARSPSFGSPLRIQELTPAPTPPMMEEKEDYSNEGLVMNAETSPELRRRIMTAAATKDPNIEDAC</sequence>
<dbReference type="AlphaFoldDB" id="A0A0P5GLL0"/>
<evidence type="ECO:0000256" key="7">
    <source>
        <dbReference type="ARBA" id="ARBA00023136"/>
    </source>
</evidence>
<keyword evidence="5" id="KW-1133">Transmembrane helix</keyword>
<evidence type="ECO:0000313" key="9">
    <source>
        <dbReference type="Proteomes" id="UP000076858"/>
    </source>
</evidence>
<keyword evidence="9" id="KW-1185">Reference proteome</keyword>
<evidence type="ECO:0000256" key="1">
    <source>
        <dbReference type="ARBA" id="ARBA00004477"/>
    </source>
</evidence>
<accession>A0A0P5GLL0</accession>
<name>A0A0P5GLL0_9CRUS</name>
<evidence type="ECO:0000256" key="5">
    <source>
        <dbReference type="ARBA" id="ARBA00022989"/>
    </source>
</evidence>
<dbReference type="GO" id="GO:0140042">
    <property type="term" value="P:lipid droplet formation"/>
    <property type="evidence" value="ECO:0007669"/>
    <property type="project" value="UniProtKB-ARBA"/>
</dbReference>
<protein>
    <recommendedName>
        <fullName evidence="2">Seipin</fullName>
    </recommendedName>
</protein>
<organism evidence="8 9">
    <name type="scientific">Daphnia magna</name>
    <dbReference type="NCBI Taxonomy" id="35525"/>
    <lineage>
        <taxon>Eukaryota</taxon>
        <taxon>Metazoa</taxon>
        <taxon>Ecdysozoa</taxon>
        <taxon>Arthropoda</taxon>
        <taxon>Crustacea</taxon>
        <taxon>Branchiopoda</taxon>
        <taxon>Diplostraca</taxon>
        <taxon>Cladocera</taxon>
        <taxon>Anomopoda</taxon>
        <taxon>Daphniidae</taxon>
        <taxon>Daphnia</taxon>
    </lineage>
</organism>
<dbReference type="InterPro" id="IPR009617">
    <property type="entry name" value="Seipin"/>
</dbReference>
<dbReference type="STRING" id="35525.A0A0P5GLL0"/>
<dbReference type="Pfam" id="PF06775">
    <property type="entry name" value="Seipin"/>
    <property type="match status" value="1"/>
</dbReference>
<evidence type="ECO:0000313" key="8">
    <source>
        <dbReference type="EMBL" id="KZS04379.1"/>
    </source>
</evidence>
<gene>
    <name evidence="8" type="ORF">APZ42_032636</name>
</gene>
<dbReference type="EMBL" id="LRGB01003123">
    <property type="protein sequence ID" value="KZS04379.1"/>
    <property type="molecule type" value="Genomic_DNA"/>
</dbReference>
<dbReference type="GO" id="GO:0005789">
    <property type="term" value="C:endoplasmic reticulum membrane"/>
    <property type="evidence" value="ECO:0007669"/>
    <property type="project" value="UniProtKB-SubCell"/>
</dbReference>
<keyword evidence="6" id="KW-0443">Lipid metabolism</keyword>
<dbReference type="OrthoDB" id="3990054at2759"/>
<keyword evidence="4" id="KW-0256">Endoplasmic reticulum</keyword>
<dbReference type="Proteomes" id="UP000076858">
    <property type="component" value="Unassembled WGS sequence"/>
</dbReference>
<reference evidence="8 9" key="1">
    <citation type="submission" date="2016-03" db="EMBL/GenBank/DDBJ databases">
        <title>EvidentialGene: Evidence-directed Construction of Genes on Genomes.</title>
        <authorList>
            <person name="Gilbert D.G."/>
            <person name="Choi J.-H."/>
            <person name="Mockaitis K."/>
            <person name="Colbourne J."/>
            <person name="Pfrender M."/>
        </authorList>
    </citation>
    <scope>NUCLEOTIDE SEQUENCE [LARGE SCALE GENOMIC DNA]</scope>
    <source>
        <strain evidence="8 9">Xinb3</strain>
        <tissue evidence="8">Complete organism</tissue>
    </source>
</reference>
<keyword evidence="3" id="KW-0812">Transmembrane</keyword>
<dbReference type="GO" id="GO:0006629">
    <property type="term" value="P:lipid metabolic process"/>
    <property type="evidence" value="ECO:0007669"/>
    <property type="project" value="UniProtKB-KW"/>
</dbReference>
<evidence type="ECO:0000256" key="4">
    <source>
        <dbReference type="ARBA" id="ARBA00022824"/>
    </source>
</evidence>
<keyword evidence="7" id="KW-0472">Membrane</keyword>
<dbReference type="PANTHER" id="PTHR21212:SF0">
    <property type="entry name" value="SEIPIN"/>
    <property type="match status" value="1"/>
</dbReference>
<evidence type="ECO:0000256" key="2">
    <source>
        <dbReference type="ARBA" id="ARBA00022064"/>
    </source>
</evidence>
<evidence type="ECO:0000256" key="6">
    <source>
        <dbReference type="ARBA" id="ARBA00023098"/>
    </source>
</evidence>
<dbReference type="PANTHER" id="PTHR21212">
    <property type="entry name" value="BERNARDINELLI-SEIP CONGENITAL LIPODYSTROPHY 2 HOMOLOG BSCL2 PROTEIN"/>
    <property type="match status" value="1"/>
</dbReference>
<evidence type="ECO:0000256" key="3">
    <source>
        <dbReference type="ARBA" id="ARBA00022692"/>
    </source>
</evidence>